<accession>A0A6A5TU21</accession>
<evidence type="ECO:0000256" key="1">
    <source>
        <dbReference type="SAM" id="MobiDB-lite"/>
    </source>
</evidence>
<feature type="compositionally biased region" description="Polar residues" evidence="1">
    <location>
        <begin position="25"/>
        <end position="48"/>
    </location>
</feature>
<proteinExistence type="predicted"/>
<dbReference type="EMBL" id="ML977000">
    <property type="protein sequence ID" value="KAF1954196.1"/>
    <property type="molecule type" value="Genomic_DNA"/>
</dbReference>
<gene>
    <name evidence="2" type="ORF">CC80DRAFT_550655</name>
</gene>
<dbReference type="AlphaFoldDB" id="A0A6A5TU21"/>
<keyword evidence="3" id="KW-1185">Reference proteome</keyword>
<feature type="region of interest" description="Disordered" evidence="1">
    <location>
        <begin position="25"/>
        <end position="55"/>
    </location>
</feature>
<protein>
    <submittedName>
        <fullName evidence="2">Uncharacterized protein</fullName>
    </submittedName>
</protein>
<name>A0A6A5TU21_9PLEO</name>
<evidence type="ECO:0000313" key="2">
    <source>
        <dbReference type="EMBL" id="KAF1954196.1"/>
    </source>
</evidence>
<organism evidence="2 3">
    <name type="scientific">Byssothecium circinans</name>
    <dbReference type="NCBI Taxonomy" id="147558"/>
    <lineage>
        <taxon>Eukaryota</taxon>
        <taxon>Fungi</taxon>
        <taxon>Dikarya</taxon>
        <taxon>Ascomycota</taxon>
        <taxon>Pezizomycotina</taxon>
        <taxon>Dothideomycetes</taxon>
        <taxon>Pleosporomycetidae</taxon>
        <taxon>Pleosporales</taxon>
        <taxon>Massarineae</taxon>
        <taxon>Massarinaceae</taxon>
        <taxon>Byssothecium</taxon>
    </lineage>
</organism>
<sequence length="177" mass="20916">MEGSEDLHEFEDVTHINKTTSLFNTTLPTIQKKQTTSPTNSNHKYNPTNLPPHTRQKYAKTDSEFTARFEQLFAEHEDNEARRPSRDAGDEAWYAYWRAQYREMRRWYAWVVDIVRSHVEFLAEEGERLGDDVPSGFGGVWRMQGLVLERVERVVGEFKEGLERFRAFERLVCRIEN</sequence>
<dbReference type="Proteomes" id="UP000800035">
    <property type="component" value="Unassembled WGS sequence"/>
</dbReference>
<reference evidence="2" key="1">
    <citation type="journal article" date="2020" name="Stud. Mycol.">
        <title>101 Dothideomycetes genomes: a test case for predicting lifestyles and emergence of pathogens.</title>
        <authorList>
            <person name="Haridas S."/>
            <person name="Albert R."/>
            <person name="Binder M."/>
            <person name="Bloem J."/>
            <person name="Labutti K."/>
            <person name="Salamov A."/>
            <person name="Andreopoulos B."/>
            <person name="Baker S."/>
            <person name="Barry K."/>
            <person name="Bills G."/>
            <person name="Bluhm B."/>
            <person name="Cannon C."/>
            <person name="Castanera R."/>
            <person name="Culley D."/>
            <person name="Daum C."/>
            <person name="Ezra D."/>
            <person name="Gonzalez J."/>
            <person name="Henrissat B."/>
            <person name="Kuo A."/>
            <person name="Liang C."/>
            <person name="Lipzen A."/>
            <person name="Lutzoni F."/>
            <person name="Magnuson J."/>
            <person name="Mondo S."/>
            <person name="Nolan M."/>
            <person name="Ohm R."/>
            <person name="Pangilinan J."/>
            <person name="Park H.-J."/>
            <person name="Ramirez L."/>
            <person name="Alfaro M."/>
            <person name="Sun H."/>
            <person name="Tritt A."/>
            <person name="Yoshinaga Y."/>
            <person name="Zwiers L.-H."/>
            <person name="Turgeon B."/>
            <person name="Goodwin S."/>
            <person name="Spatafora J."/>
            <person name="Crous P."/>
            <person name="Grigoriev I."/>
        </authorList>
    </citation>
    <scope>NUCLEOTIDE SEQUENCE</scope>
    <source>
        <strain evidence="2">CBS 675.92</strain>
    </source>
</reference>
<evidence type="ECO:0000313" key="3">
    <source>
        <dbReference type="Proteomes" id="UP000800035"/>
    </source>
</evidence>